<sequence>MNRRRFLFIAAAAVFSGAARAEITTWQADMLGGTVRVDLRGPRGLAQDVAGRIGAAITEVEAAASLFRSHSALSRLNAAGRLDDPPPALLDLLRLSGHIHGMTDGRFDPTVQPLWRALAEGRDPTAARASIGWARVQIGPPVRLGEGQALTFNGIAQGYAADRVRHLLREAGYGQALVEMGEFAALGGPFSVSIEDPALGEIAIRRLAGNAIATSSPSAMRIGSGFHILGPHGEAPCWSTISVEAKDAALADGLSTAFCLMPADEIRAALRRSRTVMRVTAVDLAGDVSTF</sequence>
<keyword evidence="5" id="KW-0808">Transferase</keyword>
<dbReference type="EMBL" id="SLVX01000033">
    <property type="protein sequence ID" value="TCN34712.1"/>
    <property type="molecule type" value="Genomic_DNA"/>
</dbReference>
<dbReference type="PANTHER" id="PTHR30040:SF2">
    <property type="entry name" value="FAD:PROTEIN FMN TRANSFERASE"/>
    <property type="match status" value="1"/>
</dbReference>
<feature type="chain" id="PRO_5039927829" description="FAD:protein FMN transferase" evidence="11">
    <location>
        <begin position="22"/>
        <end position="291"/>
    </location>
</feature>
<evidence type="ECO:0000256" key="7">
    <source>
        <dbReference type="ARBA" id="ARBA00022827"/>
    </source>
</evidence>
<keyword evidence="7" id="KW-0274">FAD</keyword>
<keyword evidence="8" id="KW-0460">Magnesium</keyword>
<organism evidence="12 13">
    <name type="scientific">Shinella granuli</name>
    <dbReference type="NCBI Taxonomy" id="323621"/>
    <lineage>
        <taxon>Bacteria</taxon>
        <taxon>Pseudomonadati</taxon>
        <taxon>Pseudomonadota</taxon>
        <taxon>Alphaproteobacteria</taxon>
        <taxon>Hyphomicrobiales</taxon>
        <taxon>Rhizobiaceae</taxon>
        <taxon>Shinella</taxon>
    </lineage>
</organism>
<protein>
    <recommendedName>
        <fullName evidence="3">FAD:protein FMN transferase</fullName>
        <ecNumber evidence="2">2.7.1.180</ecNumber>
    </recommendedName>
    <alternativeName>
        <fullName evidence="9">Flavin transferase</fullName>
    </alternativeName>
</protein>
<keyword evidence="4" id="KW-0285">Flavoprotein</keyword>
<comment type="cofactor">
    <cofactor evidence="1">
        <name>Mg(2+)</name>
        <dbReference type="ChEBI" id="CHEBI:18420"/>
    </cofactor>
</comment>
<accession>A0A4R2C5M6</accession>
<evidence type="ECO:0000256" key="9">
    <source>
        <dbReference type="ARBA" id="ARBA00031306"/>
    </source>
</evidence>
<dbReference type="Proteomes" id="UP000295351">
    <property type="component" value="Unassembled WGS sequence"/>
</dbReference>
<evidence type="ECO:0000313" key="12">
    <source>
        <dbReference type="EMBL" id="TCN34712.1"/>
    </source>
</evidence>
<reference evidence="12 13" key="1">
    <citation type="submission" date="2019-03" db="EMBL/GenBank/DDBJ databases">
        <title>Genomic Encyclopedia of Type Strains, Phase IV (KMG-IV): sequencing the most valuable type-strain genomes for metagenomic binning, comparative biology and taxonomic classification.</title>
        <authorList>
            <person name="Goeker M."/>
        </authorList>
    </citation>
    <scope>NUCLEOTIDE SEQUENCE [LARGE SCALE GENOMIC DNA]</scope>
    <source>
        <strain evidence="12 13">DSM 18401</strain>
    </source>
</reference>
<dbReference type="RefSeq" id="WP_133036787.1">
    <property type="nucleotide sequence ID" value="NZ_BAABEI010000007.1"/>
</dbReference>
<dbReference type="Pfam" id="PF02424">
    <property type="entry name" value="ApbE"/>
    <property type="match status" value="1"/>
</dbReference>
<comment type="caution">
    <text evidence="12">The sequence shown here is derived from an EMBL/GenBank/DDBJ whole genome shotgun (WGS) entry which is preliminary data.</text>
</comment>
<evidence type="ECO:0000256" key="10">
    <source>
        <dbReference type="ARBA" id="ARBA00048540"/>
    </source>
</evidence>
<gene>
    <name evidence="12" type="ORF">EV665_13333</name>
</gene>
<dbReference type="Gene3D" id="3.10.520.10">
    <property type="entry name" value="ApbE-like domains"/>
    <property type="match status" value="1"/>
</dbReference>
<proteinExistence type="predicted"/>
<evidence type="ECO:0000256" key="5">
    <source>
        <dbReference type="ARBA" id="ARBA00022679"/>
    </source>
</evidence>
<keyword evidence="11" id="KW-0732">Signal</keyword>
<feature type="signal peptide" evidence="11">
    <location>
        <begin position="1"/>
        <end position="21"/>
    </location>
</feature>
<evidence type="ECO:0000313" key="13">
    <source>
        <dbReference type="Proteomes" id="UP000295351"/>
    </source>
</evidence>
<evidence type="ECO:0000256" key="2">
    <source>
        <dbReference type="ARBA" id="ARBA00011955"/>
    </source>
</evidence>
<name>A0A4R2C5M6_SHIGR</name>
<dbReference type="EC" id="2.7.1.180" evidence="2"/>
<evidence type="ECO:0000256" key="6">
    <source>
        <dbReference type="ARBA" id="ARBA00022723"/>
    </source>
</evidence>
<evidence type="ECO:0000256" key="8">
    <source>
        <dbReference type="ARBA" id="ARBA00022842"/>
    </source>
</evidence>
<evidence type="ECO:0000256" key="3">
    <source>
        <dbReference type="ARBA" id="ARBA00016337"/>
    </source>
</evidence>
<dbReference type="InterPro" id="IPR003374">
    <property type="entry name" value="ApbE-like_sf"/>
</dbReference>
<dbReference type="AlphaFoldDB" id="A0A4R2C5M6"/>
<dbReference type="GO" id="GO:0046872">
    <property type="term" value="F:metal ion binding"/>
    <property type="evidence" value="ECO:0007669"/>
    <property type="project" value="UniProtKB-KW"/>
</dbReference>
<keyword evidence="6" id="KW-0479">Metal-binding</keyword>
<comment type="catalytic activity">
    <reaction evidence="10">
        <text>L-threonyl-[protein] + FAD = FMN-L-threonyl-[protein] + AMP + H(+)</text>
        <dbReference type="Rhea" id="RHEA:36847"/>
        <dbReference type="Rhea" id="RHEA-COMP:11060"/>
        <dbReference type="Rhea" id="RHEA-COMP:11061"/>
        <dbReference type="ChEBI" id="CHEBI:15378"/>
        <dbReference type="ChEBI" id="CHEBI:30013"/>
        <dbReference type="ChEBI" id="CHEBI:57692"/>
        <dbReference type="ChEBI" id="CHEBI:74257"/>
        <dbReference type="ChEBI" id="CHEBI:456215"/>
        <dbReference type="EC" id="2.7.1.180"/>
    </reaction>
</comment>
<dbReference type="GO" id="GO:0016740">
    <property type="term" value="F:transferase activity"/>
    <property type="evidence" value="ECO:0007669"/>
    <property type="project" value="UniProtKB-KW"/>
</dbReference>
<dbReference type="SUPFAM" id="SSF143631">
    <property type="entry name" value="ApbE-like"/>
    <property type="match status" value="1"/>
</dbReference>
<keyword evidence="12" id="KW-0449">Lipoprotein</keyword>
<evidence type="ECO:0000256" key="1">
    <source>
        <dbReference type="ARBA" id="ARBA00001946"/>
    </source>
</evidence>
<keyword evidence="13" id="KW-1185">Reference proteome</keyword>
<dbReference type="InterPro" id="IPR024932">
    <property type="entry name" value="ApbE"/>
</dbReference>
<dbReference type="PANTHER" id="PTHR30040">
    <property type="entry name" value="THIAMINE BIOSYNTHESIS LIPOPROTEIN APBE"/>
    <property type="match status" value="1"/>
</dbReference>
<evidence type="ECO:0000256" key="4">
    <source>
        <dbReference type="ARBA" id="ARBA00022630"/>
    </source>
</evidence>
<evidence type="ECO:0000256" key="11">
    <source>
        <dbReference type="SAM" id="SignalP"/>
    </source>
</evidence>